<keyword evidence="3 6" id="KW-0812">Transmembrane</keyword>
<feature type="transmembrane region" description="Helical" evidence="6">
    <location>
        <begin position="280"/>
        <end position="301"/>
    </location>
</feature>
<dbReference type="InterPro" id="IPR051449">
    <property type="entry name" value="ABC-2_transporter_component"/>
</dbReference>
<feature type="transmembrane region" description="Helical" evidence="6">
    <location>
        <begin position="339"/>
        <end position="359"/>
    </location>
</feature>
<feature type="transmembrane region" description="Helical" evidence="6">
    <location>
        <begin position="176"/>
        <end position="196"/>
    </location>
</feature>
<comment type="subcellular location">
    <subcellularLocation>
        <location evidence="1">Cell membrane</location>
        <topology evidence="1">Multi-pass membrane protein</topology>
    </subcellularLocation>
</comment>
<keyword evidence="5 6" id="KW-0472">Membrane</keyword>
<keyword evidence="4 6" id="KW-1133">Transmembrane helix</keyword>
<feature type="transmembrane region" description="Helical" evidence="6">
    <location>
        <begin position="217"/>
        <end position="241"/>
    </location>
</feature>
<feature type="domain" description="ABC-2 type transporter transmembrane" evidence="7">
    <location>
        <begin position="18"/>
        <end position="357"/>
    </location>
</feature>
<evidence type="ECO:0000256" key="5">
    <source>
        <dbReference type="ARBA" id="ARBA00023136"/>
    </source>
</evidence>
<evidence type="ECO:0000256" key="1">
    <source>
        <dbReference type="ARBA" id="ARBA00004651"/>
    </source>
</evidence>
<keyword evidence="2" id="KW-1003">Cell membrane</keyword>
<dbReference type="RefSeq" id="WP_099480323.1">
    <property type="nucleotide sequence ID" value="NZ_CP016809.1"/>
</dbReference>
<sequence>MSIFKHTIKRLFRNKLQLIFIILFPLAYMSLGLIDDQQPLKAAVIDHDQTELTKMLIHELETKVEMKTVKEKDIERELKDLKVDYVLVIDHGFTERLIHEGESSGLSEYSVKESNVSQPLSIYLREWGVQVRAIAANTGHQPDAFYTSYKQYEERSPLKLDSRPMENQQEEKSRKVLGFLVIPILYTSLIAGLQIISNRNNHTLYRTLAAPVRIRSYMLQMVGSFLFVAVIQLTFAMLILKWGYRVPMNHSEWGIYALLLMFSVAAVSFGVAVSSISKSILQACLIGICLIEPISMLGGAYGPLDWAPDIVRTISQFTPVYWVMDGIDQLLHGQTLLGLGRQVVMIILFAIIFFLTGTIRKTDIAK</sequence>
<organism evidence="8">
    <name type="scientific">Paenibacillus ihbetae</name>
    <dbReference type="NCBI Taxonomy" id="1870820"/>
    <lineage>
        <taxon>Bacteria</taxon>
        <taxon>Bacillati</taxon>
        <taxon>Bacillota</taxon>
        <taxon>Bacilli</taxon>
        <taxon>Bacillales</taxon>
        <taxon>Paenibacillaceae</taxon>
        <taxon>Paenibacillus</taxon>
    </lineage>
</organism>
<dbReference type="EMBL" id="CP016809">
    <property type="protein sequence ID" value="ANY76304.1"/>
    <property type="molecule type" value="Genomic_DNA"/>
</dbReference>
<dbReference type="GO" id="GO:0005886">
    <property type="term" value="C:plasma membrane"/>
    <property type="evidence" value="ECO:0007669"/>
    <property type="project" value="UniProtKB-SubCell"/>
</dbReference>
<evidence type="ECO:0000256" key="4">
    <source>
        <dbReference type="ARBA" id="ARBA00022989"/>
    </source>
</evidence>
<dbReference type="InterPro" id="IPR013525">
    <property type="entry name" value="ABC2_TM"/>
</dbReference>
<protein>
    <recommendedName>
        <fullName evidence="7">ABC-2 type transporter transmembrane domain-containing protein</fullName>
    </recommendedName>
</protein>
<evidence type="ECO:0000313" key="8">
    <source>
        <dbReference type="EMBL" id="ANY76304.1"/>
    </source>
</evidence>
<name>A0A1B2E8L0_9BACL</name>
<gene>
    <name evidence="8" type="ORF">BBD41_29105</name>
</gene>
<dbReference type="Gene3D" id="3.40.1710.10">
    <property type="entry name" value="abc type-2 transporter like domain"/>
    <property type="match status" value="1"/>
</dbReference>
<dbReference type="PANTHER" id="PTHR30294:SF45">
    <property type="entry name" value="LINEARMYCIN RESISTANCE PERMEASE PROTEIN LNRN"/>
    <property type="match status" value="1"/>
</dbReference>
<evidence type="ECO:0000256" key="2">
    <source>
        <dbReference type="ARBA" id="ARBA00022475"/>
    </source>
</evidence>
<accession>A0A1B2E8L0</accession>
<proteinExistence type="predicted"/>
<evidence type="ECO:0000256" key="3">
    <source>
        <dbReference type="ARBA" id="ARBA00022692"/>
    </source>
</evidence>
<evidence type="ECO:0000259" key="7">
    <source>
        <dbReference type="Pfam" id="PF12698"/>
    </source>
</evidence>
<reference evidence="8" key="1">
    <citation type="submission" date="2016-08" db="EMBL/GenBank/DDBJ databases">
        <title>Complete Genome Seqeunce of Paenibacillus sp. nov. IHBB 9852 from high altitute lake of Indian trans-Himalayas.</title>
        <authorList>
            <person name="Kiran S."/>
            <person name="Swarnkar M.K."/>
            <person name="Rana A."/>
            <person name="Tewari R."/>
            <person name="Gulati A."/>
        </authorList>
    </citation>
    <scope>NUCLEOTIDE SEQUENCE [LARGE SCALE GENOMIC DNA]</scope>
    <source>
        <strain evidence="8">IHBB 9852</strain>
    </source>
</reference>
<dbReference type="PANTHER" id="PTHR30294">
    <property type="entry name" value="MEMBRANE COMPONENT OF ABC TRANSPORTER YHHJ-RELATED"/>
    <property type="match status" value="1"/>
</dbReference>
<dbReference type="GO" id="GO:0140359">
    <property type="term" value="F:ABC-type transporter activity"/>
    <property type="evidence" value="ECO:0007669"/>
    <property type="project" value="InterPro"/>
</dbReference>
<dbReference type="KEGG" id="pib:BBD41_29105"/>
<feature type="transmembrane region" description="Helical" evidence="6">
    <location>
        <begin position="253"/>
        <end position="273"/>
    </location>
</feature>
<dbReference type="Pfam" id="PF12698">
    <property type="entry name" value="ABC2_membrane_3"/>
    <property type="match status" value="1"/>
</dbReference>
<dbReference type="AlphaFoldDB" id="A0A1B2E8L0"/>
<evidence type="ECO:0000256" key="6">
    <source>
        <dbReference type="SAM" id="Phobius"/>
    </source>
</evidence>